<dbReference type="GO" id="GO:0003723">
    <property type="term" value="F:RNA binding"/>
    <property type="evidence" value="ECO:0007669"/>
    <property type="project" value="UniProtKB-UniRule"/>
</dbReference>
<comment type="similarity">
    <text evidence="4">Belongs to the DEAD box helicase family.</text>
</comment>
<evidence type="ECO:0000313" key="6">
    <source>
        <dbReference type="EMBL" id="KAG2392077.1"/>
    </source>
</evidence>
<evidence type="ECO:0000313" key="7">
    <source>
        <dbReference type="Proteomes" id="UP000816034"/>
    </source>
</evidence>
<dbReference type="GO" id="GO:0016787">
    <property type="term" value="F:hydrolase activity"/>
    <property type="evidence" value="ECO:0007669"/>
    <property type="project" value="UniProtKB-KW"/>
</dbReference>
<keyword evidence="1 4" id="KW-0547">Nucleotide-binding</keyword>
<dbReference type="PANTHER" id="PTHR24031">
    <property type="entry name" value="RNA HELICASE"/>
    <property type="match status" value="1"/>
</dbReference>
<evidence type="ECO:0000259" key="5">
    <source>
        <dbReference type="PROSITE" id="PS51192"/>
    </source>
</evidence>
<reference evidence="6 7" key="1">
    <citation type="journal article" date="2018" name="BMC Genomics">
        <title>The genome of Naegleria lovaniensis, the basis for a comparative approach to unravel pathogenicity factors of the human pathogenic amoeba N. fowleri.</title>
        <authorList>
            <person name="Liechti N."/>
            <person name="Schurch N."/>
            <person name="Bruggmann R."/>
            <person name="Wittwer M."/>
        </authorList>
    </citation>
    <scope>NUCLEOTIDE SEQUENCE [LARGE SCALE GENOMIC DNA]</scope>
    <source>
        <strain evidence="6 7">ATCC 30569</strain>
    </source>
</reference>
<keyword evidence="4" id="KW-0694">RNA-binding</keyword>
<feature type="domain" description="Helicase ATP-binding" evidence="5">
    <location>
        <begin position="116"/>
        <end position="247"/>
    </location>
</feature>
<organism evidence="6 7">
    <name type="scientific">Naegleria lovaniensis</name>
    <name type="common">Amoeba</name>
    <dbReference type="NCBI Taxonomy" id="51637"/>
    <lineage>
        <taxon>Eukaryota</taxon>
        <taxon>Discoba</taxon>
        <taxon>Heterolobosea</taxon>
        <taxon>Tetramitia</taxon>
        <taxon>Eutetramitia</taxon>
        <taxon>Vahlkampfiidae</taxon>
        <taxon>Naegleria</taxon>
    </lineage>
</organism>
<comment type="function">
    <text evidence="4">RNA helicase.</text>
</comment>
<protein>
    <recommendedName>
        <fullName evidence="4">ATP-dependent RNA helicase</fullName>
        <ecNumber evidence="4">3.6.4.13</ecNumber>
    </recommendedName>
</protein>
<gene>
    <name evidence="6" type="ORF">C9374_013562</name>
</gene>
<dbReference type="EMBL" id="PYSW02000006">
    <property type="protein sequence ID" value="KAG2392077.1"/>
    <property type="molecule type" value="Genomic_DNA"/>
</dbReference>
<proteinExistence type="inferred from homology"/>
<dbReference type="SUPFAM" id="SSF52540">
    <property type="entry name" value="P-loop containing nucleoside triphosphate hydrolases"/>
    <property type="match status" value="1"/>
</dbReference>
<evidence type="ECO:0000256" key="1">
    <source>
        <dbReference type="ARBA" id="ARBA00022741"/>
    </source>
</evidence>
<sequence>MNVRVLLCDLLIGTHLSKTEYSEEETMSFQDDSYLHLLFSKLCCKMRRKFIQYLPLTSFELIPNVSRELLQGIYSTLKTEKPSFVQSHLLGVLFANEKIKCQNDIISATTIALTPRILPLCTNHVIVNATPNSGKTTAWIIYLLQQLSIWVNNENPTPESSILKHPHAIILCRRNETVYREASKLQRLGEFMNFVIFRSYNASIDEYMDVVLKNRPIIIVGTPSNVLHLMKRRVFHLRFVKYLILEELEDVMEHVHVSRQLFEIISLVERSSCRIIGETHSMKRHEVRQSPIISMIANQLKPTLVLNICKQTQKCLGIVSPSLLENKVTLELLESEHATMNSNK</sequence>
<dbReference type="Gene3D" id="3.40.50.300">
    <property type="entry name" value="P-loop containing nucleotide triphosphate hydrolases"/>
    <property type="match status" value="1"/>
</dbReference>
<comment type="caution">
    <text evidence="6">The sequence shown here is derived from an EMBL/GenBank/DDBJ whole genome shotgun (WGS) entry which is preliminary data.</text>
</comment>
<dbReference type="GO" id="GO:0003724">
    <property type="term" value="F:RNA helicase activity"/>
    <property type="evidence" value="ECO:0007669"/>
    <property type="project" value="UniProtKB-EC"/>
</dbReference>
<comment type="domain">
    <text evidence="4">The Q motif is unique to and characteristic of the DEAD box family of RNA helicases and controls ATP binding and hydrolysis.</text>
</comment>
<evidence type="ECO:0000256" key="4">
    <source>
        <dbReference type="RuleBase" id="RU365068"/>
    </source>
</evidence>
<keyword evidence="4" id="KW-0347">Helicase</keyword>
<dbReference type="AlphaFoldDB" id="A0AA88KQ94"/>
<keyword evidence="7" id="KW-1185">Reference proteome</keyword>
<evidence type="ECO:0000256" key="3">
    <source>
        <dbReference type="ARBA" id="ARBA00022840"/>
    </source>
</evidence>
<dbReference type="InterPro" id="IPR011545">
    <property type="entry name" value="DEAD/DEAH_box_helicase_dom"/>
</dbReference>
<dbReference type="GeneID" id="68106015"/>
<keyword evidence="2 4" id="KW-0378">Hydrolase</keyword>
<dbReference type="InterPro" id="IPR027417">
    <property type="entry name" value="P-loop_NTPase"/>
</dbReference>
<dbReference type="PROSITE" id="PS51192">
    <property type="entry name" value="HELICASE_ATP_BIND_1"/>
    <property type="match status" value="1"/>
</dbReference>
<name>A0AA88KQ94_NAELO</name>
<dbReference type="InterPro" id="IPR014001">
    <property type="entry name" value="Helicase_ATP-bd"/>
</dbReference>
<comment type="catalytic activity">
    <reaction evidence="4">
        <text>ATP + H2O = ADP + phosphate + H(+)</text>
        <dbReference type="Rhea" id="RHEA:13065"/>
        <dbReference type="ChEBI" id="CHEBI:15377"/>
        <dbReference type="ChEBI" id="CHEBI:15378"/>
        <dbReference type="ChEBI" id="CHEBI:30616"/>
        <dbReference type="ChEBI" id="CHEBI:43474"/>
        <dbReference type="ChEBI" id="CHEBI:456216"/>
        <dbReference type="EC" id="3.6.4.13"/>
    </reaction>
</comment>
<dbReference type="GO" id="GO:0005524">
    <property type="term" value="F:ATP binding"/>
    <property type="evidence" value="ECO:0007669"/>
    <property type="project" value="UniProtKB-UniRule"/>
</dbReference>
<dbReference type="Proteomes" id="UP000816034">
    <property type="component" value="Unassembled WGS sequence"/>
</dbReference>
<evidence type="ECO:0000256" key="2">
    <source>
        <dbReference type="ARBA" id="ARBA00022801"/>
    </source>
</evidence>
<keyword evidence="3 4" id="KW-0067">ATP-binding</keyword>
<dbReference type="EC" id="3.6.4.13" evidence="4"/>
<dbReference type="Pfam" id="PF00270">
    <property type="entry name" value="DEAD"/>
    <property type="match status" value="1"/>
</dbReference>
<accession>A0AA88KQ94</accession>
<dbReference type="RefSeq" id="XP_044553971.1">
    <property type="nucleotide sequence ID" value="XM_044689452.1"/>
</dbReference>